<dbReference type="Gene3D" id="2.60.120.380">
    <property type="match status" value="2"/>
</dbReference>
<dbReference type="EMBL" id="JACJQT010000048">
    <property type="protein sequence ID" value="MBD2279984.1"/>
    <property type="molecule type" value="Genomic_DNA"/>
</dbReference>
<evidence type="ECO:0000313" key="2">
    <source>
        <dbReference type="Proteomes" id="UP000606721"/>
    </source>
</evidence>
<evidence type="ECO:0000313" key="1">
    <source>
        <dbReference type="EMBL" id="MBD2279984.1"/>
    </source>
</evidence>
<name>A0ABR8BYI1_APHFL</name>
<comment type="caution">
    <text evidence="1">The sequence shown here is derived from an EMBL/GenBank/DDBJ whole genome shotgun (WGS) entry which is preliminary data.</text>
</comment>
<reference evidence="1 2" key="1">
    <citation type="journal article" date="2020" name="ISME J.">
        <title>Comparative genomics reveals insights into cyanobacterial evolution and habitat adaptation.</title>
        <authorList>
            <person name="Chen M.Y."/>
            <person name="Teng W.K."/>
            <person name="Zhao L."/>
            <person name="Hu C.X."/>
            <person name="Zhou Y.K."/>
            <person name="Han B.P."/>
            <person name="Song L.R."/>
            <person name="Shu W.S."/>
        </authorList>
    </citation>
    <scope>NUCLEOTIDE SEQUENCE [LARGE SCALE GENOMIC DNA]</scope>
    <source>
        <strain evidence="1 2">FACHB-1040</strain>
    </source>
</reference>
<keyword evidence="2" id="KW-1185">Reference proteome</keyword>
<proteinExistence type="predicted"/>
<sequence length="291" mass="31348">MYYDGLINNTNSTIYSQLISPSGQTVFSQGNVGSDRSLITLTESGTYKLIVNGYQDNTGNYSFRLIDANTAPTITLGTTVTDTPGLATNIYQINGTAGQRLFFDPSTNLSGASLTLYGLGNQFIANSNYYYYYYSDFEATLTSDGTYLLLLSGNNSSGDVNYSFTVTNPPTTSTALTVGSTITSTISQPGEIDNYTFTGTAGQRLYYDGLINNTNSTIYLISPSGQTVFAQGSVESDRNLITLTESGTYKLIVNGYQDNTGNYSFRLIDANTAPTITLGTTVTDRQCSLCC</sequence>
<protein>
    <submittedName>
        <fullName evidence="1">Uncharacterized protein</fullName>
    </submittedName>
</protein>
<organism evidence="1 2">
    <name type="scientific">Aphanizomenon flos-aquae FACHB-1040</name>
    <dbReference type="NCBI Taxonomy" id="2692887"/>
    <lineage>
        <taxon>Bacteria</taxon>
        <taxon>Bacillati</taxon>
        <taxon>Cyanobacteriota</taxon>
        <taxon>Cyanophyceae</taxon>
        <taxon>Nostocales</taxon>
        <taxon>Aphanizomenonaceae</taxon>
        <taxon>Aphanizomenon</taxon>
    </lineage>
</organism>
<accession>A0ABR8BYI1</accession>
<dbReference type="RefSeq" id="WP_190383704.1">
    <property type="nucleotide sequence ID" value="NZ_JACJQT010000048.1"/>
</dbReference>
<gene>
    <name evidence="1" type="ORF">H6F99_17350</name>
</gene>
<dbReference type="Proteomes" id="UP000606721">
    <property type="component" value="Unassembled WGS sequence"/>
</dbReference>